<dbReference type="GO" id="GO:0000045">
    <property type="term" value="P:autophagosome assembly"/>
    <property type="evidence" value="ECO:0007669"/>
    <property type="project" value="TreeGrafter"/>
</dbReference>
<gene>
    <name evidence="10" type="ORF">NSK_000256</name>
</gene>
<keyword evidence="2 6" id="KW-0808">Transferase</keyword>
<dbReference type="Gene3D" id="1.10.1070.11">
    <property type="entry name" value="Phosphatidylinositol 3-/4-kinase, catalytic domain"/>
    <property type="match status" value="1"/>
</dbReference>
<evidence type="ECO:0000256" key="6">
    <source>
        <dbReference type="PIRNR" id="PIRNR000587"/>
    </source>
</evidence>
<dbReference type="GO" id="GO:0034272">
    <property type="term" value="C:phosphatidylinositol 3-kinase complex, class III, type II"/>
    <property type="evidence" value="ECO:0007669"/>
    <property type="project" value="TreeGrafter"/>
</dbReference>
<feature type="domain" description="PI3K/PI4K catalytic" evidence="8">
    <location>
        <begin position="395"/>
        <end position="712"/>
    </location>
</feature>
<dbReference type="SUPFAM" id="SSF56112">
    <property type="entry name" value="Protein kinase-like (PK-like)"/>
    <property type="match status" value="1"/>
</dbReference>
<dbReference type="Proteomes" id="UP000355283">
    <property type="component" value="Unassembled WGS sequence"/>
</dbReference>
<dbReference type="SMART" id="SM00146">
    <property type="entry name" value="PI3Kc"/>
    <property type="match status" value="1"/>
</dbReference>
<dbReference type="InterPro" id="IPR016024">
    <property type="entry name" value="ARM-type_fold"/>
</dbReference>
<evidence type="ECO:0000256" key="4">
    <source>
        <dbReference type="ARBA" id="ARBA00022777"/>
    </source>
</evidence>
<dbReference type="GO" id="GO:0005524">
    <property type="term" value="F:ATP binding"/>
    <property type="evidence" value="ECO:0007669"/>
    <property type="project" value="UniProtKB-UniRule"/>
</dbReference>
<dbReference type="PROSITE" id="PS00916">
    <property type="entry name" value="PI3_4_KINASE_2"/>
    <property type="match status" value="1"/>
</dbReference>
<accession>A0A4D9DE07</accession>
<dbReference type="InterPro" id="IPR011009">
    <property type="entry name" value="Kinase-like_dom_sf"/>
</dbReference>
<dbReference type="InterPro" id="IPR008290">
    <property type="entry name" value="PI3K_Vps34"/>
</dbReference>
<dbReference type="EMBL" id="SDOX01000001">
    <property type="protein sequence ID" value="TFJ88687.1"/>
    <property type="molecule type" value="Genomic_DNA"/>
</dbReference>
<dbReference type="SMART" id="SM00145">
    <property type="entry name" value="PI3Ka"/>
    <property type="match status" value="1"/>
</dbReference>
<feature type="compositionally biased region" description="Basic and acidic residues" evidence="7">
    <location>
        <begin position="518"/>
        <end position="542"/>
    </location>
</feature>
<evidence type="ECO:0000256" key="3">
    <source>
        <dbReference type="ARBA" id="ARBA00022741"/>
    </source>
</evidence>
<dbReference type="Pfam" id="PF00454">
    <property type="entry name" value="PI3_PI4_kinase"/>
    <property type="match status" value="1"/>
</dbReference>
<dbReference type="PANTHER" id="PTHR10048">
    <property type="entry name" value="PHOSPHATIDYLINOSITOL KINASE"/>
    <property type="match status" value="1"/>
</dbReference>
<comment type="similarity">
    <text evidence="6">Belongs to the PI3/PI4-kinase family.</text>
</comment>
<dbReference type="PIRSF" id="PIRSF000587">
    <property type="entry name" value="PI3K_Vps34"/>
    <property type="match status" value="1"/>
</dbReference>
<dbReference type="PROSITE" id="PS50290">
    <property type="entry name" value="PI3_4_KINASE_3"/>
    <property type="match status" value="1"/>
</dbReference>
<dbReference type="InterPro" id="IPR001263">
    <property type="entry name" value="PI3K_accessory_dom"/>
</dbReference>
<dbReference type="SUPFAM" id="SSF48371">
    <property type="entry name" value="ARM repeat"/>
    <property type="match status" value="1"/>
</dbReference>
<dbReference type="GO" id="GO:0048015">
    <property type="term" value="P:phosphatidylinositol-mediated signaling"/>
    <property type="evidence" value="ECO:0007669"/>
    <property type="project" value="TreeGrafter"/>
</dbReference>
<evidence type="ECO:0000313" key="11">
    <source>
        <dbReference type="Proteomes" id="UP000355283"/>
    </source>
</evidence>
<dbReference type="InterPro" id="IPR018936">
    <property type="entry name" value="PI3/4_kinase_CS"/>
</dbReference>
<dbReference type="GO" id="GO:0005768">
    <property type="term" value="C:endosome"/>
    <property type="evidence" value="ECO:0007669"/>
    <property type="project" value="TreeGrafter"/>
</dbReference>
<dbReference type="PROSITE" id="PS51545">
    <property type="entry name" value="PIK_HELICAL"/>
    <property type="match status" value="1"/>
</dbReference>
<proteinExistence type="inferred from homology"/>
<evidence type="ECO:0000256" key="1">
    <source>
        <dbReference type="ARBA" id="ARBA00012073"/>
    </source>
</evidence>
<keyword evidence="11" id="KW-1185">Reference proteome</keyword>
<evidence type="ECO:0000259" key="8">
    <source>
        <dbReference type="PROSITE" id="PS50290"/>
    </source>
</evidence>
<evidence type="ECO:0000313" key="10">
    <source>
        <dbReference type="EMBL" id="TFJ88687.1"/>
    </source>
</evidence>
<feature type="compositionally biased region" description="Polar residues" evidence="7">
    <location>
        <begin position="685"/>
        <end position="695"/>
    </location>
</feature>
<name>A0A4D9DE07_9STRA</name>
<dbReference type="GO" id="GO:0034271">
    <property type="term" value="C:phosphatidylinositol 3-kinase complex, class III, type I"/>
    <property type="evidence" value="ECO:0007669"/>
    <property type="project" value="TreeGrafter"/>
</dbReference>
<keyword evidence="3 6" id="KW-0547">Nucleotide-binding</keyword>
<keyword evidence="5 6" id="KW-0067">ATP-binding</keyword>
<feature type="region of interest" description="Disordered" evidence="7">
    <location>
        <begin position="717"/>
        <end position="739"/>
    </location>
</feature>
<dbReference type="Pfam" id="PF00613">
    <property type="entry name" value="PI3Ka"/>
    <property type="match status" value="1"/>
</dbReference>
<dbReference type="EC" id="2.7.1.137" evidence="1"/>
<dbReference type="Gene3D" id="1.25.40.70">
    <property type="entry name" value="Phosphatidylinositol 3-kinase, accessory domain (PIK)"/>
    <property type="match status" value="1"/>
</dbReference>
<reference evidence="10 11" key="1">
    <citation type="submission" date="2019-01" db="EMBL/GenBank/DDBJ databases">
        <title>Nuclear Genome Assembly of the Microalgal Biofuel strain Nannochloropsis salina CCMP1776.</title>
        <authorList>
            <person name="Hovde B."/>
        </authorList>
    </citation>
    <scope>NUCLEOTIDE SEQUENCE [LARGE SCALE GENOMIC DNA]</scope>
    <source>
        <strain evidence="10 11">CCMP1776</strain>
    </source>
</reference>
<dbReference type="InterPro" id="IPR015433">
    <property type="entry name" value="PI3/4_kinase"/>
</dbReference>
<dbReference type="InterPro" id="IPR042236">
    <property type="entry name" value="PI3K_accessory_sf"/>
</dbReference>
<evidence type="ECO:0000256" key="7">
    <source>
        <dbReference type="SAM" id="MobiDB-lite"/>
    </source>
</evidence>
<dbReference type="GO" id="GO:0000407">
    <property type="term" value="C:phagophore assembly site"/>
    <property type="evidence" value="ECO:0007669"/>
    <property type="project" value="TreeGrafter"/>
</dbReference>
<organism evidence="10 11">
    <name type="scientific">Nannochloropsis salina CCMP1776</name>
    <dbReference type="NCBI Taxonomy" id="1027361"/>
    <lineage>
        <taxon>Eukaryota</taxon>
        <taxon>Sar</taxon>
        <taxon>Stramenopiles</taxon>
        <taxon>Ochrophyta</taxon>
        <taxon>Eustigmatophyceae</taxon>
        <taxon>Eustigmatales</taxon>
        <taxon>Monodopsidaceae</taxon>
        <taxon>Microchloropsis</taxon>
        <taxon>Microchloropsis salina</taxon>
    </lineage>
</organism>
<dbReference type="InterPro" id="IPR036940">
    <property type="entry name" value="PI3/4_kinase_cat_sf"/>
</dbReference>
<protein>
    <recommendedName>
        <fullName evidence="1">phosphatidylinositol 3-kinase</fullName>
        <ecNumber evidence="1">2.7.1.137</ecNumber>
    </recommendedName>
</protein>
<evidence type="ECO:0000259" key="9">
    <source>
        <dbReference type="PROSITE" id="PS51545"/>
    </source>
</evidence>
<dbReference type="GO" id="GO:0006897">
    <property type="term" value="P:endocytosis"/>
    <property type="evidence" value="ECO:0007669"/>
    <property type="project" value="TreeGrafter"/>
</dbReference>
<feature type="domain" description="PIK helical" evidence="9">
    <location>
        <begin position="1"/>
        <end position="254"/>
    </location>
</feature>
<dbReference type="GO" id="GO:0005777">
    <property type="term" value="C:peroxisome"/>
    <property type="evidence" value="ECO:0007669"/>
    <property type="project" value="TreeGrafter"/>
</dbReference>
<dbReference type="AlphaFoldDB" id="A0A4D9DE07"/>
<sequence length="818" mass="91265">MQGLIARPSDALTSEEADLLWRHRHTVIPQDSRALVKLLRAWMLSTAFQYDMCTQQLRRVQDPEAHVLRAGGDDFEESASEFLSPVLELLEIWRAGPNDLSFMDAMKLLGAYFVHPAIRSLALQRLEEAADEELSFFSLQLVQLLRYEATFSIVPSPDPVIDSTPTSIDVTTSLRGGGYTRDAKIDTSPATGFPPTARANRLGRPRSLGKLLIERACRKLELANALFWHLESQMKHDRKNGHKFEAVRFALLYTLRESNEEVYKALCGQDKWFKSIIKIQYDVREGPGLRERKQARLRSLLAEKKLCEAPFPVPLPVDTSTFVTRLDATSACIYGSTTYPAFITFLSSPSGHDLNADIPLETAERDMCEKSWFAHSSTAIEKDELKSSYSLSVLGHTPSMWLSPRQPPRQQLHDLESSSTKGKVLIFKCREDLRQDQLVLQLFNLMDTILKHELGLDLCLTHYSVMAMGSGEGVVQYVPHAYTIADILASTDLTSSVSANKSKIMAFFRKHSTRLKRDNGEEKIKEEEKTNVKGGREGREEGDGMENSAMEVDPKVMDTYVKSCAGYCVMTHLLGIGDRHLHNIMLCPDGHLFHIDFGFILGKDPKPTPLLGPFRLSLSMVEGMGGKEHENFKRFKQLCTVAFLCLRRHASLIIWVVGLMVDAGLKDLGGTAHVARSSGIREGQKNCSNTSSNEESGGRSCAGSRNAFKRLGSRLLESSRGKSSQIVDDSRSGAMSGGRSADIDMMAVAPPSFQESLHVVPQHHIEASQSLRKMESRFRLDLTDDEAEKHFDVLVYKAIGALAPQVIEALHKLALKTK</sequence>
<dbReference type="Gene3D" id="3.30.1010.10">
    <property type="entry name" value="Phosphatidylinositol 3-kinase Catalytic Subunit, Chain A, domain 4"/>
    <property type="match status" value="1"/>
</dbReference>
<evidence type="ECO:0000256" key="5">
    <source>
        <dbReference type="ARBA" id="ARBA00022840"/>
    </source>
</evidence>
<evidence type="ECO:0000256" key="2">
    <source>
        <dbReference type="ARBA" id="ARBA00022679"/>
    </source>
</evidence>
<feature type="region of interest" description="Disordered" evidence="7">
    <location>
        <begin position="679"/>
        <end position="705"/>
    </location>
</feature>
<feature type="region of interest" description="Disordered" evidence="7">
    <location>
        <begin position="518"/>
        <end position="546"/>
    </location>
</feature>
<dbReference type="InterPro" id="IPR000403">
    <property type="entry name" value="PI3/4_kinase_cat_dom"/>
</dbReference>
<dbReference type="PANTHER" id="PTHR10048:SF7">
    <property type="entry name" value="PHOSPHATIDYLINOSITOL 3-KINASE CATALYTIC SUBUNIT TYPE 3"/>
    <property type="match status" value="1"/>
</dbReference>
<comment type="caution">
    <text evidence="10">The sequence shown here is derived from an EMBL/GenBank/DDBJ whole genome shotgun (WGS) entry which is preliminary data.</text>
</comment>
<dbReference type="PROSITE" id="PS00915">
    <property type="entry name" value="PI3_4_KINASE_1"/>
    <property type="match status" value="1"/>
</dbReference>
<dbReference type="GO" id="GO:0016303">
    <property type="term" value="F:1-phosphatidylinositol-3-kinase activity"/>
    <property type="evidence" value="ECO:0007669"/>
    <property type="project" value="UniProtKB-EC"/>
</dbReference>
<dbReference type="OrthoDB" id="67688at2759"/>
<keyword evidence="4 6" id="KW-0418">Kinase</keyword>